<name>A0AAN8JGL0_PATCE</name>
<accession>A0AAN8JGL0</accession>
<comment type="caution">
    <text evidence="1">The sequence shown here is derived from an EMBL/GenBank/DDBJ whole genome shotgun (WGS) entry which is preliminary data.</text>
</comment>
<sequence length="270" mass="30938">MAEMVESRLWSSDKALIYRINGGNSDRLLECGDIESNPGPPKGSKKANVDDIHDDSNVLQAIHSLHIEIAEIKSSVKDIASLNARVTQLADSVSLLTNEIKDLKVTNELLNEQSEERQTKICELEKKVEFVESESKQSNIIIHGLKMEDSDNRDVREKKVRTYFREVLELEADDIIIEKSYVMKNKRKSVLIKLNNMRQKSLIFEAAMKVRESSEVQVANDYSHSVRQKRKDLIPHMLSARKEGRKAGLRYDKLEIDGKMYTLDDLQSQH</sequence>
<dbReference type="AlphaFoldDB" id="A0AAN8JGL0"/>
<evidence type="ECO:0000313" key="1">
    <source>
        <dbReference type="EMBL" id="KAK6175854.1"/>
    </source>
</evidence>
<gene>
    <name evidence="1" type="ORF">SNE40_014234</name>
</gene>
<dbReference type="Proteomes" id="UP001347796">
    <property type="component" value="Unassembled WGS sequence"/>
</dbReference>
<reference evidence="1 2" key="1">
    <citation type="submission" date="2024-01" db="EMBL/GenBank/DDBJ databases">
        <title>The genome of the rayed Mediterranean limpet Patella caerulea (Linnaeus, 1758).</title>
        <authorList>
            <person name="Anh-Thu Weber A."/>
            <person name="Halstead-Nussloch G."/>
        </authorList>
    </citation>
    <scope>NUCLEOTIDE SEQUENCE [LARGE SCALE GENOMIC DNA]</scope>
    <source>
        <strain evidence="1">AATW-2023a</strain>
        <tissue evidence="1">Whole specimen</tissue>
    </source>
</reference>
<evidence type="ECO:0000313" key="2">
    <source>
        <dbReference type="Proteomes" id="UP001347796"/>
    </source>
</evidence>
<keyword evidence="2" id="KW-1185">Reference proteome</keyword>
<organism evidence="1 2">
    <name type="scientific">Patella caerulea</name>
    <name type="common">Rayed Mediterranean limpet</name>
    <dbReference type="NCBI Taxonomy" id="87958"/>
    <lineage>
        <taxon>Eukaryota</taxon>
        <taxon>Metazoa</taxon>
        <taxon>Spiralia</taxon>
        <taxon>Lophotrochozoa</taxon>
        <taxon>Mollusca</taxon>
        <taxon>Gastropoda</taxon>
        <taxon>Patellogastropoda</taxon>
        <taxon>Patelloidea</taxon>
        <taxon>Patellidae</taxon>
        <taxon>Patella</taxon>
    </lineage>
</organism>
<dbReference type="EMBL" id="JAZGQO010000010">
    <property type="protein sequence ID" value="KAK6175854.1"/>
    <property type="molecule type" value="Genomic_DNA"/>
</dbReference>
<protein>
    <submittedName>
        <fullName evidence="1">Uncharacterized protein</fullName>
    </submittedName>
</protein>
<proteinExistence type="predicted"/>